<name>A0A085Z339_9FLAO</name>
<feature type="domain" description="HTH luxR-type" evidence="6">
    <location>
        <begin position="145"/>
        <end position="210"/>
    </location>
</feature>
<dbReference type="SMART" id="SM00448">
    <property type="entry name" value="REC"/>
    <property type="match status" value="1"/>
</dbReference>
<dbReference type="Pfam" id="PF00072">
    <property type="entry name" value="Response_reg"/>
    <property type="match status" value="1"/>
</dbReference>
<dbReference type="InterPro" id="IPR001789">
    <property type="entry name" value="Sig_transdc_resp-reg_receiver"/>
</dbReference>
<gene>
    <name evidence="8" type="ORF">IX39_15675</name>
</gene>
<dbReference type="InterPro" id="IPR036388">
    <property type="entry name" value="WH-like_DNA-bd_sf"/>
</dbReference>
<reference evidence="8 9" key="1">
    <citation type="submission" date="2014-07" db="EMBL/GenBank/DDBJ databases">
        <title>Genome of Chryseobacterium formosense LMG 24722.</title>
        <authorList>
            <person name="Pipes S.E."/>
            <person name="Stropko S.J."/>
            <person name="Newman J.D."/>
        </authorList>
    </citation>
    <scope>NUCLEOTIDE SEQUENCE [LARGE SCALE GENOMIC DNA]</scope>
    <source>
        <strain evidence="8 9">LMG 24722</strain>
    </source>
</reference>
<dbReference type="SUPFAM" id="SSF46894">
    <property type="entry name" value="C-terminal effector domain of the bipartite response regulators"/>
    <property type="match status" value="1"/>
</dbReference>
<feature type="domain" description="Response regulatory" evidence="7">
    <location>
        <begin position="4"/>
        <end position="122"/>
    </location>
</feature>
<dbReference type="Gene3D" id="1.10.10.10">
    <property type="entry name" value="Winged helix-like DNA-binding domain superfamily/Winged helix DNA-binding domain"/>
    <property type="match status" value="1"/>
</dbReference>
<dbReference type="OrthoDB" id="9797341at2"/>
<dbReference type="InterPro" id="IPR011006">
    <property type="entry name" value="CheY-like_superfamily"/>
</dbReference>
<dbReference type="PANTHER" id="PTHR43214:SF41">
    <property type="entry name" value="NITRATE_NITRITE RESPONSE REGULATOR PROTEIN NARP"/>
    <property type="match status" value="1"/>
</dbReference>
<keyword evidence="1 5" id="KW-0597">Phosphoprotein</keyword>
<dbReference type="InterPro" id="IPR039420">
    <property type="entry name" value="WalR-like"/>
</dbReference>
<sequence>MKKTILIVDDHILIAKALQGIIDNFTGFEVIDVAENGKDLIEKFESGGKIPDIILLDISMPVMDGFETALWLKNNYPEIKVMALSMQGDDNSVIKMIKNGAKGYLLKNTHPKDLETALSKLSSDGFFYPEWASKIIFSNINSDKTNEKAIKISEREKEFLTYTVTELSYKEIAEKMCCSPRTVESYRDQLCEKFELKTRVGLAVFAIKNGFAES</sequence>
<dbReference type="AlphaFoldDB" id="A0A085Z339"/>
<accession>A0A085Z339</accession>
<keyword evidence="2" id="KW-0805">Transcription regulation</keyword>
<dbReference type="PANTHER" id="PTHR43214">
    <property type="entry name" value="TWO-COMPONENT RESPONSE REGULATOR"/>
    <property type="match status" value="1"/>
</dbReference>
<dbReference type="GO" id="GO:0000160">
    <property type="term" value="P:phosphorelay signal transduction system"/>
    <property type="evidence" value="ECO:0007669"/>
    <property type="project" value="InterPro"/>
</dbReference>
<evidence type="ECO:0000259" key="7">
    <source>
        <dbReference type="PROSITE" id="PS50110"/>
    </source>
</evidence>
<evidence type="ECO:0000256" key="2">
    <source>
        <dbReference type="ARBA" id="ARBA00023015"/>
    </source>
</evidence>
<dbReference type="GO" id="GO:0006355">
    <property type="term" value="P:regulation of DNA-templated transcription"/>
    <property type="evidence" value="ECO:0007669"/>
    <property type="project" value="InterPro"/>
</dbReference>
<dbReference type="InterPro" id="IPR000792">
    <property type="entry name" value="Tscrpt_reg_LuxR_C"/>
</dbReference>
<evidence type="ECO:0000256" key="3">
    <source>
        <dbReference type="ARBA" id="ARBA00023125"/>
    </source>
</evidence>
<dbReference type="RefSeq" id="WP_034678158.1">
    <property type="nucleotide sequence ID" value="NZ_FPAP01000002.1"/>
</dbReference>
<evidence type="ECO:0000256" key="1">
    <source>
        <dbReference type="ARBA" id="ARBA00022553"/>
    </source>
</evidence>
<evidence type="ECO:0000256" key="5">
    <source>
        <dbReference type="PROSITE-ProRule" id="PRU00169"/>
    </source>
</evidence>
<protein>
    <submittedName>
        <fullName evidence="8">Ligand-binding protein SH3</fullName>
    </submittedName>
</protein>
<dbReference type="Gene3D" id="3.40.50.2300">
    <property type="match status" value="1"/>
</dbReference>
<evidence type="ECO:0000313" key="8">
    <source>
        <dbReference type="EMBL" id="KFE98852.1"/>
    </source>
</evidence>
<dbReference type="Proteomes" id="UP000028713">
    <property type="component" value="Unassembled WGS sequence"/>
</dbReference>
<dbReference type="InterPro" id="IPR016032">
    <property type="entry name" value="Sig_transdc_resp-reg_C-effctor"/>
</dbReference>
<dbReference type="SUPFAM" id="SSF52172">
    <property type="entry name" value="CheY-like"/>
    <property type="match status" value="1"/>
</dbReference>
<dbReference type="SMART" id="SM00421">
    <property type="entry name" value="HTH_LUXR"/>
    <property type="match status" value="1"/>
</dbReference>
<evidence type="ECO:0000313" key="9">
    <source>
        <dbReference type="Proteomes" id="UP000028713"/>
    </source>
</evidence>
<dbReference type="CDD" id="cd17535">
    <property type="entry name" value="REC_NarL-like"/>
    <property type="match status" value="1"/>
</dbReference>
<dbReference type="EMBL" id="JPRP01000002">
    <property type="protein sequence ID" value="KFE98852.1"/>
    <property type="molecule type" value="Genomic_DNA"/>
</dbReference>
<evidence type="ECO:0000259" key="6">
    <source>
        <dbReference type="PROSITE" id="PS50043"/>
    </source>
</evidence>
<comment type="caution">
    <text evidence="8">The sequence shown here is derived from an EMBL/GenBank/DDBJ whole genome shotgun (WGS) entry which is preliminary data.</text>
</comment>
<dbReference type="PROSITE" id="PS50043">
    <property type="entry name" value="HTH_LUXR_2"/>
    <property type="match status" value="1"/>
</dbReference>
<organism evidence="8 9">
    <name type="scientific">Chryseobacterium formosense</name>
    <dbReference type="NCBI Taxonomy" id="236814"/>
    <lineage>
        <taxon>Bacteria</taxon>
        <taxon>Pseudomonadati</taxon>
        <taxon>Bacteroidota</taxon>
        <taxon>Flavobacteriia</taxon>
        <taxon>Flavobacteriales</taxon>
        <taxon>Weeksellaceae</taxon>
        <taxon>Chryseobacterium group</taxon>
        <taxon>Chryseobacterium</taxon>
    </lineage>
</organism>
<evidence type="ECO:0000256" key="4">
    <source>
        <dbReference type="ARBA" id="ARBA00023163"/>
    </source>
</evidence>
<dbReference type="Pfam" id="PF00196">
    <property type="entry name" value="GerE"/>
    <property type="match status" value="1"/>
</dbReference>
<dbReference type="STRING" id="236814.IX39_15675"/>
<feature type="modified residue" description="4-aspartylphosphate" evidence="5">
    <location>
        <position position="57"/>
    </location>
</feature>
<dbReference type="GO" id="GO:0003677">
    <property type="term" value="F:DNA binding"/>
    <property type="evidence" value="ECO:0007669"/>
    <property type="project" value="UniProtKB-KW"/>
</dbReference>
<dbReference type="PROSITE" id="PS50110">
    <property type="entry name" value="RESPONSE_REGULATORY"/>
    <property type="match status" value="1"/>
</dbReference>
<dbReference type="eggNOG" id="COG2197">
    <property type="taxonomic scope" value="Bacteria"/>
</dbReference>
<dbReference type="CDD" id="cd06170">
    <property type="entry name" value="LuxR_C_like"/>
    <property type="match status" value="1"/>
</dbReference>
<proteinExistence type="predicted"/>
<keyword evidence="4" id="KW-0804">Transcription</keyword>
<keyword evidence="9" id="KW-1185">Reference proteome</keyword>
<keyword evidence="3" id="KW-0238">DNA-binding</keyword>
<dbReference type="InterPro" id="IPR058245">
    <property type="entry name" value="NreC/VraR/RcsB-like_REC"/>
</dbReference>